<dbReference type="PANTHER" id="PTHR34989:SF1">
    <property type="entry name" value="PROTEIN HDED"/>
    <property type="match status" value="1"/>
</dbReference>
<evidence type="ECO:0000313" key="3">
    <source>
        <dbReference type="Proteomes" id="UP000515960"/>
    </source>
</evidence>
<evidence type="ECO:0000256" key="1">
    <source>
        <dbReference type="SAM" id="Phobius"/>
    </source>
</evidence>
<feature type="transmembrane region" description="Helical" evidence="1">
    <location>
        <begin position="123"/>
        <end position="141"/>
    </location>
</feature>
<organism evidence="2 3">
    <name type="scientific">Oscillibacter hominis</name>
    <dbReference type="NCBI Taxonomy" id="2763056"/>
    <lineage>
        <taxon>Bacteria</taxon>
        <taxon>Bacillati</taxon>
        <taxon>Bacillota</taxon>
        <taxon>Clostridia</taxon>
        <taxon>Eubacteriales</taxon>
        <taxon>Oscillospiraceae</taxon>
        <taxon>Oscillibacter</taxon>
    </lineage>
</organism>
<dbReference type="GO" id="GO:0005886">
    <property type="term" value="C:plasma membrane"/>
    <property type="evidence" value="ECO:0007669"/>
    <property type="project" value="TreeGrafter"/>
</dbReference>
<dbReference type="InterPro" id="IPR005325">
    <property type="entry name" value="DUF308_memb"/>
</dbReference>
<dbReference type="AlphaFoldDB" id="A0A7G9B5W2"/>
<dbReference type="Pfam" id="PF03729">
    <property type="entry name" value="DUF308"/>
    <property type="match status" value="2"/>
</dbReference>
<name>A0A7G9B5W2_9FIRM</name>
<feature type="transmembrane region" description="Helical" evidence="1">
    <location>
        <begin position="64"/>
        <end position="83"/>
    </location>
</feature>
<evidence type="ECO:0000313" key="2">
    <source>
        <dbReference type="EMBL" id="QNL44943.1"/>
    </source>
</evidence>
<keyword evidence="3" id="KW-1185">Reference proteome</keyword>
<dbReference type="Proteomes" id="UP000515960">
    <property type="component" value="Chromosome"/>
</dbReference>
<dbReference type="KEGG" id="ohi:H8790_02555"/>
<reference evidence="2 3" key="1">
    <citation type="submission" date="2020-08" db="EMBL/GenBank/DDBJ databases">
        <authorList>
            <person name="Liu C."/>
            <person name="Sun Q."/>
        </authorList>
    </citation>
    <scope>NUCLEOTIDE SEQUENCE [LARGE SCALE GENOMIC DNA]</scope>
    <source>
        <strain evidence="2 3">NSJ-62</strain>
    </source>
</reference>
<feature type="transmembrane region" description="Helical" evidence="1">
    <location>
        <begin position="33"/>
        <end position="57"/>
    </location>
</feature>
<dbReference type="PANTHER" id="PTHR34989">
    <property type="entry name" value="PROTEIN HDED"/>
    <property type="match status" value="1"/>
</dbReference>
<dbReference type="RefSeq" id="WP_187333462.1">
    <property type="nucleotide sequence ID" value="NZ_CP060490.1"/>
</dbReference>
<keyword evidence="1" id="KW-0472">Membrane</keyword>
<dbReference type="EMBL" id="CP060490">
    <property type="protein sequence ID" value="QNL44943.1"/>
    <property type="molecule type" value="Genomic_DNA"/>
</dbReference>
<keyword evidence="1" id="KW-1133">Transmembrane helix</keyword>
<accession>A0A7G9B5W2</accession>
<keyword evidence="1" id="KW-0812">Transmembrane</keyword>
<protein>
    <submittedName>
        <fullName evidence="2">DUF308 domain-containing protein</fullName>
    </submittedName>
</protein>
<gene>
    <name evidence="2" type="ORF">H8790_02555</name>
</gene>
<feature type="transmembrane region" description="Helical" evidence="1">
    <location>
        <begin position="10"/>
        <end position="27"/>
    </location>
</feature>
<dbReference type="InterPro" id="IPR052712">
    <property type="entry name" value="Acid_resist_chaperone_HdeD"/>
</dbReference>
<feature type="transmembrane region" description="Helical" evidence="1">
    <location>
        <begin position="147"/>
        <end position="169"/>
    </location>
</feature>
<sequence length="194" mass="21287">MQSVKRIKRVYMFYSIALILLGAALLFAPELSAVTMCSLAGAVTVVCGVVKLCGYFVNDTYGLAFQFDFALGIFAVAVGIILLMRPQRLLAFVNVIFGLFLLAESTFKLQTAKEARQFGLERWWAILILGTVTAILGILLICNPLNGALALTALLGLALMADGLQNLLVAMYTIRLVKRFSPINEEDQEGYHLF</sequence>
<proteinExistence type="predicted"/>
<feature type="transmembrane region" description="Helical" evidence="1">
    <location>
        <begin position="89"/>
        <end position="111"/>
    </location>
</feature>